<proteinExistence type="predicted"/>
<evidence type="ECO:0000313" key="3">
    <source>
        <dbReference type="Proteomes" id="UP000319836"/>
    </source>
</evidence>
<feature type="domain" description="Double Cache" evidence="1">
    <location>
        <begin position="39"/>
        <end position="210"/>
    </location>
</feature>
<dbReference type="AlphaFoldDB" id="A0A538U580"/>
<accession>A0A538U580</accession>
<dbReference type="Pfam" id="PF14827">
    <property type="entry name" value="dCache_3"/>
    <property type="match status" value="1"/>
</dbReference>
<feature type="non-terminal residue" evidence="2">
    <location>
        <position position="258"/>
    </location>
</feature>
<gene>
    <name evidence="2" type="ORF">E6K80_06770</name>
</gene>
<evidence type="ECO:0000259" key="1">
    <source>
        <dbReference type="Pfam" id="PF14827"/>
    </source>
</evidence>
<dbReference type="InterPro" id="IPR029150">
    <property type="entry name" value="dCache_3"/>
</dbReference>
<evidence type="ECO:0000313" key="2">
    <source>
        <dbReference type="EMBL" id="TMQ71031.1"/>
    </source>
</evidence>
<sequence length="258" mass="27480">MRLRLRWKLLALTALAPVLLALGTLWTVNRNVSGHLEDNIHESLRRSARVFENMLSARSDALGVTAQVIVRDPRFFSVLTLPASSRDAQYRATVRAVGRDSHAITQSVLLEVLDRKGHLLASVGPASSSAATRTALVRRALEGEAASGMLVEKDTHFQATITPVVAGGQVVGALALGAEIGESLAAQLRGLTQSEVTFVSGSQATGTTLMEDSDRIALLNALQHLDVDQQGDALTEVRGGSATYLTLVRRIPGSDPKS</sequence>
<organism evidence="2 3">
    <name type="scientific">Eiseniibacteriota bacterium</name>
    <dbReference type="NCBI Taxonomy" id="2212470"/>
    <lineage>
        <taxon>Bacteria</taxon>
        <taxon>Candidatus Eiseniibacteriota</taxon>
    </lineage>
</organism>
<comment type="caution">
    <text evidence="2">The sequence shown here is derived from an EMBL/GenBank/DDBJ whole genome shotgun (WGS) entry which is preliminary data.</text>
</comment>
<dbReference type="EMBL" id="VBPA01000159">
    <property type="protein sequence ID" value="TMQ71031.1"/>
    <property type="molecule type" value="Genomic_DNA"/>
</dbReference>
<protein>
    <recommendedName>
        <fullName evidence="1">Double Cache domain-containing protein</fullName>
    </recommendedName>
</protein>
<name>A0A538U580_UNCEI</name>
<reference evidence="2 3" key="1">
    <citation type="journal article" date="2019" name="Nat. Microbiol.">
        <title>Mediterranean grassland soil C-N compound turnover is dependent on rainfall and depth, and is mediated by genomically divergent microorganisms.</title>
        <authorList>
            <person name="Diamond S."/>
            <person name="Andeer P.F."/>
            <person name="Li Z."/>
            <person name="Crits-Christoph A."/>
            <person name="Burstein D."/>
            <person name="Anantharaman K."/>
            <person name="Lane K.R."/>
            <person name="Thomas B.C."/>
            <person name="Pan C."/>
            <person name="Northen T.R."/>
            <person name="Banfield J.F."/>
        </authorList>
    </citation>
    <scope>NUCLEOTIDE SEQUENCE [LARGE SCALE GENOMIC DNA]</scope>
    <source>
        <strain evidence="2">WS_10</strain>
    </source>
</reference>
<dbReference type="Proteomes" id="UP000319836">
    <property type="component" value="Unassembled WGS sequence"/>
</dbReference>